<dbReference type="OrthoDB" id="1150355at2"/>
<gene>
    <name evidence="1" type="ORF">EPI11_18100</name>
</gene>
<name>A0A3S3QF30_9FLAO</name>
<protein>
    <recommendedName>
        <fullName evidence="3">Leucine-rich repeat domain-containing protein</fullName>
    </recommendedName>
</protein>
<dbReference type="InterPro" id="IPR032675">
    <property type="entry name" value="LRR_dom_sf"/>
</dbReference>
<dbReference type="SUPFAM" id="SSF52058">
    <property type="entry name" value="L domain-like"/>
    <property type="match status" value="1"/>
</dbReference>
<dbReference type="RefSeq" id="WP_128391403.1">
    <property type="nucleotide sequence ID" value="NZ_SBII01000017.1"/>
</dbReference>
<keyword evidence="2" id="KW-1185">Reference proteome</keyword>
<evidence type="ECO:0000313" key="2">
    <source>
        <dbReference type="Proteomes" id="UP000287527"/>
    </source>
</evidence>
<evidence type="ECO:0000313" key="1">
    <source>
        <dbReference type="EMBL" id="RWW91795.1"/>
    </source>
</evidence>
<comment type="caution">
    <text evidence="1">The sequence shown here is derived from an EMBL/GenBank/DDBJ whole genome shotgun (WGS) entry which is preliminary data.</text>
</comment>
<sequence>MNLNTLSKDDLVQLQYEKGEVNITIEKKGANKALLKILNEVLAKKDIAINLVIDNREHSDDESAKGLDIAAFLPNLKRLSMQAVLTVAIESIEQLAIVEEITQLKVYGFIKNGISLQPIERFQNITTFELENGLNKKQQKIVDSYASLESLQVSELTLSSFARKEKLTKLRIHKNLIDADRLAEVMPGLRFLSLEGCKKISDFTFISSLKQVTELSIRHIKHIADLPDFNNPSIMNTVNLINSPNIKNIDSIFACTSLTGFMATELSKLNTADFSRLSELKNLKNVYITFKNKAENASIQEFVERNGWGYRQPGLASQSQQTPK</sequence>
<dbReference type="EMBL" id="SBII01000017">
    <property type="protein sequence ID" value="RWW91795.1"/>
    <property type="molecule type" value="Genomic_DNA"/>
</dbReference>
<proteinExistence type="predicted"/>
<dbReference type="AlphaFoldDB" id="A0A3S3QF30"/>
<evidence type="ECO:0008006" key="3">
    <source>
        <dbReference type="Google" id="ProtNLM"/>
    </source>
</evidence>
<organism evidence="1 2">
    <name type="scientific">Flavobacterium cerinum</name>
    <dbReference type="NCBI Taxonomy" id="2502784"/>
    <lineage>
        <taxon>Bacteria</taxon>
        <taxon>Pseudomonadati</taxon>
        <taxon>Bacteroidota</taxon>
        <taxon>Flavobacteriia</taxon>
        <taxon>Flavobacteriales</taxon>
        <taxon>Flavobacteriaceae</taxon>
        <taxon>Flavobacterium</taxon>
    </lineage>
</organism>
<accession>A0A3S3QF30</accession>
<dbReference type="Gene3D" id="3.80.10.10">
    <property type="entry name" value="Ribonuclease Inhibitor"/>
    <property type="match status" value="1"/>
</dbReference>
<dbReference type="Proteomes" id="UP000287527">
    <property type="component" value="Unassembled WGS sequence"/>
</dbReference>
<reference evidence="1 2" key="1">
    <citation type="submission" date="2019-01" db="EMBL/GenBank/DDBJ databases">
        <title>Flavobacterium sp. nov.,isolated from freshwater.</title>
        <authorList>
            <person name="Zhang R."/>
            <person name="Du Z.-J."/>
        </authorList>
    </citation>
    <scope>NUCLEOTIDE SEQUENCE [LARGE SCALE GENOMIC DNA]</scope>
    <source>
        <strain evidence="1 2">1E403</strain>
    </source>
</reference>